<dbReference type="InterPro" id="IPR036291">
    <property type="entry name" value="NAD(P)-bd_dom_sf"/>
</dbReference>
<dbReference type="HOGENOM" id="CLU_009834_2_0_2"/>
<name>A0A0F7IJB3_9EURY</name>
<dbReference type="GO" id="GO:0050104">
    <property type="term" value="F:L-gulonate 3-dehydrogenase activity"/>
    <property type="evidence" value="ECO:0007669"/>
    <property type="project" value="UniProtKB-EC"/>
</dbReference>
<evidence type="ECO:0000259" key="12">
    <source>
        <dbReference type="Pfam" id="PF00725"/>
    </source>
</evidence>
<dbReference type="Gene3D" id="1.10.1040.10">
    <property type="entry name" value="N-(1-d-carboxylethyl)-l-norvaline Dehydrogenase, domain 2"/>
    <property type="match status" value="1"/>
</dbReference>
<dbReference type="AlphaFoldDB" id="A0A0F7IJB3"/>
<dbReference type="GO" id="GO:0070403">
    <property type="term" value="F:NAD+ binding"/>
    <property type="evidence" value="ECO:0007669"/>
    <property type="project" value="InterPro"/>
</dbReference>
<dbReference type="PANTHER" id="PTHR48075">
    <property type="entry name" value="3-HYDROXYACYL-COA DEHYDROGENASE FAMILY PROTEIN"/>
    <property type="match status" value="1"/>
</dbReference>
<evidence type="ECO:0000256" key="10">
    <source>
        <dbReference type="PIRSR" id="PIRSR000105-1"/>
    </source>
</evidence>
<feature type="binding site" evidence="11">
    <location>
        <position position="90"/>
    </location>
    <ligand>
        <name>NAD(+)</name>
        <dbReference type="ChEBI" id="CHEBI:57540"/>
    </ligand>
</feature>
<comment type="similarity">
    <text evidence="2">Belongs to the 3-hydroxyacyl-CoA dehydrogenase family.</text>
</comment>
<dbReference type="GO" id="GO:0006631">
    <property type="term" value="P:fatty acid metabolic process"/>
    <property type="evidence" value="ECO:0007669"/>
    <property type="project" value="InterPro"/>
</dbReference>
<dbReference type="InterPro" id="IPR006176">
    <property type="entry name" value="3-OHacyl-CoA_DH_NAD-bd"/>
</dbReference>
<dbReference type="RefSeq" id="WP_048094392.1">
    <property type="nucleotide sequence ID" value="NZ_CP011267.1"/>
</dbReference>
<evidence type="ECO:0000256" key="4">
    <source>
        <dbReference type="ARBA" id="ARBA00022490"/>
    </source>
</evidence>
<dbReference type="InterPro" id="IPR006108">
    <property type="entry name" value="3HC_DH_C"/>
</dbReference>
<protein>
    <recommendedName>
        <fullName evidence="9">L-gulonate 3-dehydrogenase</fullName>
        <ecNumber evidence="8">1.1.1.45</ecNumber>
    </recommendedName>
    <alternativeName>
        <fullName evidence="9">L-gulonate 3-dehydrogenase</fullName>
    </alternativeName>
</protein>
<feature type="binding site" evidence="11">
    <location>
        <begin position="7"/>
        <end position="12"/>
    </location>
    <ligand>
        <name>NAD(+)</name>
        <dbReference type="ChEBI" id="CHEBI:57540"/>
    </ligand>
</feature>
<evidence type="ECO:0000313" key="14">
    <source>
        <dbReference type="EMBL" id="AKG92319.1"/>
    </source>
</evidence>
<evidence type="ECO:0000313" key="15">
    <source>
        <dbReference type="Proteomes" id="UP000034723"/>
    </source>
</evidence>
<keyword evidence="6 14" id="KW-0560">Oxidoreductase</keyword>
<evidence type="ECO:0000256" key="1">
    <source>
        <dbReference type="ARBA" id="ARBA00004496"/>
    </source>
</evidence>
<dbReference type="OrthoDB" id="51300at2157"/>
<feature type="binding site" evidence="11">
    <location>
        <position position="85"/>
    </location>
    <ligand>
        <name>NAD(+)</name>
        <dbReference type="ChEBI" id="CHEBI:57540"/>
    </ligand>
</feature>
<dbReference type="InterPro" id="IPR022694">
    <property type="entry name" value="3-OHacyl-CoA_DH"/>
</dbReference>
<feature type="binding site" evidence="11">
    <location>
        <position position="112"/>
    </location>
    <ligand>
        <name>NAD(+)</name>
        <dbReference type="ChEBI" id="CHEBI:57540"/>
    </ligand>
</feature>
<comment type="subcellular location">
    <subcellularLocation>
        <location evidence="1">Cytoplasm</location>
    </subcellularLocation>
</comment>
<dbReference type="InterPro" id="IPR013328">
    <property type="entry name" value="6PGD_dom2"/>
</dbReference>
<dbReference type="Proteomes" id="UP000034723">
    <property type="component" value="Chromosome"/>
</dbReference>
<evidence type="ECO:0000256" key="9">
    <source>
        <dbReference type="ARBA" id="ARBA00042709"/>
    </source>
</evidence>
<feature type="binding site" evidence="11">
    <location>
        <position position="30"/>
    </location>
    <ligand>
        <name>NAD(+)</name>
        <dbReference type="ChEBI" id="CHEBI:57540"/>
    </ligand>
</feature>
<reference evidence="14 15" key="1">
    <citation type="submission" date="2015-04" db="EMBL/GenBank/DDBJ databases">
        <title>The complete genome sequence of the hyperthermophilic, obligate iron-reducing archaeon Geoglobus ahangari strain 234T.</title>
        <authorList>
            <person name="Manzella M.P."/>
            <person name="Holmes D.E."/>
            <person name="Rocheleau J.M."/>
            <person name="Chung A."/>
            <person name="Reguera G."/>
            <person name="Kashefi K."/>
        </authorList>
    </citation>
    <scope>NUCLEOTIDE SEQUENCE [LARGE SCALE GENOMIC DNA]</scope>
    <source>
        <strain evidence="14 15">234</strain>
    </source>
</reference>
<dbReference type="EC" id="1.1.1.45" evidence="8"/>
<dbReference type="Pfam" id="PF02737">
    <property type="entry name" value="3HCDH_N"/>
    <property type="match status" value="1"/>
</dbReference>
<feature type="domain" description="3-hydroxyacyl-CoA dehydrogenase C-terminal" evidence="12">
    <location>
        <begin position="180"/>
        <end position="274"/>
    </location>
</feature>
<sequence>MRALVVGAGLMGQGIAVEVSRGVEEVVLCDVSEDALERARRGIELSLKTLEKHGMADRSVLNRITFTTRIEDGDAADIAFEAVPEDVELKGRVLRDIEAVVGENAPVCTNTSIIRVSDLAGFLERKKRFLGVHWMNPPHVMPLVEVVTSRYTDEGVAGRVAEFLRGIGKRVVVCREQSAVNRFSAAVLAEAERMMESDGMSFEEIDTVWRYHLGILYTLFGPLGNLDYVGLDTILLVSKYLSSTGERIAIPDWLVEKVERGELGVKTGRGIYSYDRDQSEMLVERIEKILGMLRFLRTLEG</sequence>
<dbReference type="InterPro" id="IPR008927">
    <property type="entry name" value="6-PGluconate_DH-like_C_sf"/>
</dbReference>
<dbReference type="Pfam" id="PF00725">
    <property type="entry name" value="3HCDH"/>
    <property type="match status" value="1"/>
</dbReference>
<feature type="binding site" evidence="11">
    <location>
        <position position="266"/>
    </location>
    <ligand>
        <name>NAD(+)</name>
        <dbReference type="ChEBI" id="CHEBI:57540"/>
    </ligand>
</feature>
<dbReference type="SUPFAM" id="SSF51735">
    <property type="entry name" value="NAD(P)-binding Rossmann-fold domains"/>
    <property type="match status" value="1"/>
</dbReference>
<evidence type="ECO:0000256" key="7">
    <source>
        <dbReference type="ARBA" id="ARBA00023027"/>
    </source>
</evidence>
<evidence type="ECO:0000256" key="11">
    <source>
        <dbReference type="PIRSR" id="PIRSR000105-2"/>
    </source>
</evidence>
<dbReference type="PANTHER" id="PTHR48075:SF1">
    <property type="entry name" value="LAMBDA-CRYSTALLIN HOMOLOG"/>
    <property type="match status" value="1"/>
</dbReference>
<dbReference type="GO" id="GO:0005737">
    <property type="term" value="C:cytoplasm"/>
    <property type="evidence" value="ECO:0007669"/>
    <property type="project" value="UniProtKB-SubCell"/>
</dbReference>
<keyword evidence="7 11" id="KW-0520">NAD</keyword>
<feature type="site" description="Important for catalytic activity" evidence="10">
    <location>
        <position position="133"/>
    </location>
</feature>
<evidence type="ECO:0000256" key="8">
    <source>
        <dbReference type="ARBA" id="ARBA00038962"/>
    </source>
</evidence>
<feature type="binding site" evidence="11">
    <location>
        <position position="136"/>
    </location>
    <ligand>
        <name>NAD(+)</name>
        <dbReference type="ChEBI" id="CHEBI:57540"/>
    </ligand>
</feature>
<evidence type="ECO:0000259" key="13">
    <source>
        <dbReference type="Pfam" id="PF02737"/>
    </source>
</evidence>
<feature type="domain" description="3-hydroxyacyl-CoA dehydrogenase NAD binding" evidence="13">
    <location>
        <begin position="5"/>
        <end position="176"/>
    </location>
</feature>
<dbReference type="InParanoid" id="A0A0F7IJB3"/>
<organism evidence="14 15">
    <name type="scientific">Geoglobus ahangari</name>
    <dbReference type="NCBI Taxonomy" id="113653"/>
    <lineage>
        <taxon>Archaea</taxon>
        <taxon>Methanobacteriati</taxon>
        <taxon>Methanobacteriota</taxon>
        <taxon>Archaeoglobi</taxon>
        <taxon>Archaeoglobales</taxon>
        <taxon>Archaeoglobaceae</taxon>
        <taxon>Geoglobus</taxon>
    </lineage>
</organism>
<evidence type="ECO:0000256" key="2">
    <source>
        <dbReference type="ARBA" id="ARBA00009463"/>
    </source>
</evidence>
<proteinExistence type="inferred from homology"/>
<comment type="subunit">
    <text evidence="3">Homodimer.</text>
</comment>
<evidence type="ECO:0000256" key="5">
    <source>
        <dbReference type="ARBA" id="ARBA00022553"/>
    </source>
</evidence>
<keyword evidence="4" id="KW-0963">Cytoplasm</keyword>
<keyword evidence="15" id="KW-1185">Reference proteome</keyword>
<accession>A0A0F7IJB3</accession>
<dbReference type="PIRSF" id="PIRSF000105">
    <property type="entry name" value="HCDH"/>
    <property type="match status" value="1"/>
</dbReference>
<keyword evidence="5" id="KW-0597">Phosphoprotein</keyword>
<dbReference type="STRING" id="113653.GAH_00328"/>
<gene>
    <name evidence="14" type="ORF">GAH_00328</name>
</gene>
<dbReference type="Gene3D" id="3.40.50.720">
    <property type="entry name" value="NAD(P)-binding Rossmann-like Domain"/>
    <property type="match status" value="1"/>
</dbReference>
<dbReference type="GeneID" id="24802914"/>
<dbReference type="EMBL" id="CP011267">
    <property type="protein sequence ID" value="AKG92319.1"/>
    <property type="molecule type" value="Genomic_DNA"/>
</dbReference>
<evidence type="ECO:0000256" key="6">
    <source>
        <dbReference type="ARBA" id="ARBA00023002"/>
    </source>
</evidence>
<dbReference type="SUPFAM" id="SSF48179">
    <property type="entry name" value="6-phosphogluconate dehydrogenase C-terminal domain-like"/>
    <property type="match status" value="1"/>
</dbReference>
<evidence type="ECO:0000256" key="3">
    <source>
        <dbReference type="ARBA" id="ARBA00011738"/>
    </source>
</evidence>
<dbReference type="KEGG" id="gah:GAH_00328"/>